<dbReference type="InterPro" id="IPR002937">
    <property type="entry name" value="Amino_oxidase"/>
</dbReference>
<gene>
    <name evidence="5" type="ordered locus">HP15_17</name>
</gene>
<dbReference type="InterPro" id="IPR036188">
    <property type="entry name" value="FAD/NAD-bd_sf"/>
</dbReference>
<name>E4PI76_MARAH</name>
<dbReference type="Proteomes" id="UP000007077">
    <property type="component" value="Chromosome"/>
</dbReference>
<organism evidence="5 6">
    <name type="scientific">Marinobacter adhaerens (strain DSM 23420 / HP15)</name>
    <dbReference type="NCBI Taxonomy" id="225937"/>
    <lineage>
        <taxon>Bacteria</taxon>
        <taxon>Pseudomonadati</taxon>
        <taxon>Pseudomonadota</taxon>
        <taxon>Gammaproteobacteria</taxon>
        <taxon>Pseudomonadales</taxon>
        <taxon>Marinobacteraceae</taxon>
        <taxon>Marinobacter</taxon>
    </lineage>
</organism>
<proteinExistence type="predicted"/>
<evidence type="ECO:0000256" key="1">
    <source>
        <dbReference type="ARBA" id="ARBA00037217"/>
    </source>
</evidence>
<evidence type="ECO:0000313" key="6">
    <source>
        <dbReference type="Proteomes" id="UP000007077"/>
    </source>
</evidence>
<evidence type="ECO:0000256" key="3">
    <source>
        <dbReference type="ARBA" id="ARBA00040298"/>
    </source>
</evidence>
<dbReference type="KEGG" id="mad:HP15_17"/>
<dbReference type="PATRIC" id="fig|225937.3.peg.17"/>
<dbReference type="eggNOG" id="COG1233">
    <property type="taxonomic scope" value="Bacteria"/>
</dbReference>
<comment type="function">
    <text evidence="1">Probable oxidoreductase that may play a role as regulator of mitochondrial function.</text>
</comment>
<dbReference type="Gene3D" id="3.50.50.60">
    <property type="entry name" value="FAD/NAD(P)-binding domain"/>
    <property type="match status" value="2"/>
</dbReference>
<dbReference type="SUPFAM" id="SSF51905">
    <property type="entry name" value="FAD/NAD(P)-binding domain"/>
    <property type="match status" value="1"/>
</dbReference>
<sequence>MLSVRRSFCVTNHEGFSSTIKHRRESHLRIRRSDPQKYGVGFMNNNNSEYDAIIVGGGSNGLSAGCYLGMAGKKVLVLEALDKVGGMASSGHLIPEAPDHLVHPCALDMMSMRVHSHVPKELGLSRHGFKILELSPGYVYLHPDGSSLVFWRDRRKTADEIRRFSERDAEAFLRFMDLIDLFMDVALPMMRVDPARTNIRTKLRVLGAILKKRKLKPELMALMTGSAHQAARERFEHPVTISAMCALTGLAGDITADGGGIYYALLGFLHRFGVGRVSGGMQQLSNAMKTRLEELGGTVMTSASVSEILSEKGVVQGVKLADGQSFKAPAVIAGCHPKVALEMVSAGEIPSNLLTRIAMAPANAKGTGPLKVDLALSGQISVPKFEAARGDGLDLRRACLLIGTEEAVLENFSSSSRGEVPKLPYITMAAPSAVDATQAPEGQDVVYIYPPVMPVNPNKGWDVIREQVADQVVEQASQYVAGLKDQVIGRRIEAAPDFTARLNTVNGCVVHIDTTTMRSSTMRPAQGLGGDTLPVEGLYLGSAGTHPGGGVNGMAGRLAASRVERFLGKTGEKKSRIGPLLGLGMGTRVSTSPVFLAKLQQENCKKRNKHDANS</sequence>
<dbReference type="PANTHER" id="PTHR10668:SF103">
    <property type="entry name" value="PYRIDINE NUCLEOTIDE-DISULFIDE OXIDOREDUCTASE DOMAIN-CONTAINING PROTEIN 2"/>
    <property type="match status" value="1"/>
</dbReference>
<dbReference type="PANTHER" id="PTHR10668">
    <property type="entry name" value="PHYTOENE DEHYDROGENASE"/>
    <property type="match status" value="1"/>
</dbReference>
<reference evidence="6" key="2">
    <citation type="submission" date="2010-02" db="EMBL/GenBank/DDBJ databases">
        <title>Complete genome sequence of Marinobacter adhaerens type strain (HP15).</title>
        <authorList>
            <person name="Gaerdes A.A.M."/>
            <person name="Kaeppel E."/>
            <person name="Shezad A."/>
            <person name="Seebah S."/>
            <person name="Teeling H."/>
            <person name="Yarza P."/>
            <person name="Gloeckner F.O."/>
            <person name="Ullrich M.S."/>
        </authorList>
    </citation>
    <scope>NUCLEOTIDE SEQUENCE [LARGE SCALE GENOMIC DNA]</scope>
    <source>
        <strain evidence="6">DSM 23420 / HP15</strain>
    </source>
</reference>
<feature type="domain" description="Amine oxidase" evidence="4">
    <location>
        <begin position="61"/>
        <end position="346"/>
    </location>
</feature>
<dbReference type="GO" id="GO:0016491">
    <property type="term" value="F:oxidoreductase activity"/>
    <property type="evidence" value="ECO:0007669"/>
    <property type="project" value="InterPro"/>
</dbReference>
<dbReference type="Pfam" id="PF01593">
    <property type="entry name" value="Amino_oxidase"/>
    <property type="match status" value="1"/>
</dbReference>
<reference evidence="5 6" key="1">
    <citation type="journal article" date="2010" name="Stand. Genomic Sci.">
        <title>Complete genome sequence of Marinobacter adhaerens type strain (HP15), a diatom-interacting marine microorganism.</title>
        <authorList>
            <person name="Gardes A."/>
            <person name="Kaeppel E."/>
            <person name="Shehzad A."/>
            <person name="Seebah S."/>
            <person name="Teeling H."/>
            <person name="Yarza P."/>
            <person name="Glockner F.O."/>
            <person name="Grossart H.P."/>
            <person name="Ullrich M.S."/>
        </authorList>
    </citation>
    <scope>NUCLEOTIDE SEQUENCE [LARGE SCALE GENOMIC DNA]</scope>
    <source>
        <strain evidence="6">DSM 23420 / HP15</strain>
    </source>
</reference>
<dbReference type="STRING" id="225937.HP15_17"/>
<accession>E4PI76</accession>
<dbReference type="AlphaFoldDB" id="E4PI76"/>
<dbReference type="EMBL" id="CP001978">
    <property type="protein sequence ID" value="ADP95781.1"/>
    <property type="molecule type" value="Genomic_DNA"/>
</dbReference>
<evidence type="ECO:0000313" key="5">
    <source>
        <dbReference type="EMBL" id="ADP95781.1"/>
    </source>
</evidence>
<comment type="subunit">
    <text evidence="2">Interacts with COX5B; this interaction may contribute to localize PYROXD2 to the inner face of the inner mitochondrial membrane.</text>
</comment>
<evidence type="ECO:0000256" key="2">
    <source>
        <dbReference type="ARBA" id="ARBA00038825"/>
    </source>
</evidence>
<evidence type="ECO:0000259" key="4">
    <source>
        <dbReference type="Pfam" id="PF01593"/>
    </source>
</evidence>
<protein>
    <recommendedName>
        <fullName evidence="3">Pyridine nucleotide-disulfide oxidoreductase domain-containing protein 2</fullName>
    </recommendedName>
</protein>
<dbReference type="HOGENOM" id="CLU_019327_2_0_6"/>